<evidence type="ECO:0000256" key="8">
    <source>
        <dbReference type="SAM" id="MobiDB-lite"/>
    </source>
</evidence>
<dbReference type="Pfam" id="PF21193">
    <property type="entry name" value="NMD_SH3"/>
    <property type="match status" value="1"/>
</dbReference>
<feature type="domain" description="Nmd3 N-terminal" evidence="9">
    <location>
        <begin position="19"/>
        <end position="250"/>
    </location>
</feature>
<accession>A0A0E9NHS1</accession>
<reference evidence="12 13" key="3">
    <citation type="journal article" date="2015" name="Genome Announc.">
        <title>Draft Genome Sequence of the Archiascomycetous Yeast Saitoella complicata.</title>
        <authorList>
            <person name="Yamauchi K."/>
            <person name="Kondo S."/>
            <person name="Hamamoto M."/>
            <person name="Takahashi Y."/>
            <person name="Ogura Y."/>
            <person name="Hayashi T."/>
            <person name="Nishida H."/>
        </authorList>
    </citation>
    <scope>NUCLEOTIDE SEQUENCE [LARGE SCALE GENOMIC DNA]</scope>
    <source>
        <strain evidence="12 13">NRRL Y-17804</strain>
    </source>
</reference>
<dbReference type="GO" id="GO:0043023">
    <property type="term" value="F:ribosomal large subunit binding"/>
    <property type="evidence" value="ECO:0007669"/>
    <property type="project" value="InterPro"/>
</dbReference>
<dbReference type="InterPro" id="IPR007064">
    <property type="entry name" value="Nmd3_N"/>
</dbReference>
<dbReference type="GO" id="GO:0005737">
    <property type="term" value="C:cytoplasm"/>
    <property type="evidence" value="ECO:0007669"/>
    <property type="project" value="UniProtKB-SubCell"/>
</dbReference>
<evidence type="ECO:0000259" key="9">
    <source>
        <dbReference type="Pfam" id="PF04981"/>
    </source>
</evidence>
<evidence type="ECO:0000256" key="6">
    <source>
        <dbReference type="ARBA" id="ARBA00023242"/>
    </source>
</evidence>
<evidence type="ECO:0000259" key="11">
    <source>
        <dbReference type="Pfam" id="PF21193"/>
    </source>
</evidence>
<comment type="caution">
    <text evidence="12">The sequence shown here is derived from an EMBL/GenBank/DDBJ whole genome shotgun (WGS) entry which is preliminary data.</text>
</comment>
<feature type="domain" description="60S ribosomal export protein NMD3 OB-fold" evidence="10">
    <location>
        <begin position="317"/>
        <end position="402"/>
    </location>
</feature>
<reference evidence="12 13" key="1">
    <citation type="journal article" date="2011" name="J. Gen. Appl. Microbiol.">
        <title>Draft genome sequencing of the enigmatic yeast Saitoella complicata.</title>
        <authorList>
            <person name="Nishida H."/>
            <person name="Hamamoto M."/>
            <person name="Sugiyama J."/>
        </authorList>
    </citation>
    <scope>NUCLEOTIDE SEQUENCE [LARGE SCALE GENOMIC DNA]</scope>
    <source>
        <strain evidence="12 13">NRRL Y-17804</strain>
    </source>
</reference>
<dbReference type="InterPro" id="IPR048898">
    <property type="entry name" value="OB_NMD3"/>
</dbReference>
<dbReference type="PANTHER" id="PTHR12746:SF2">
    <property type="entry name" value="60S RIBOSOMAL EXPORT PROTEIN NMD3"/>
    <property type="match status" value="1"/>
</dbReference>
<dbReference type="GO" id="GO:0015031">
    <property type="term" value="P:protein transport"/>
    <property type="evidence" value="ECO:0007669"/>
    <property type="project" value="UniProtKB-KW"/>
</dbReference>
<comment type="subcellular location">
    <subcellularLocation>
        <location evidence="7">Cytoplasm</location>
    </subcellularLocation>
    <subcellularLocation>
        <location evidence="7">Nucleus</location>
    </subcellularLocation>
</comment>
<sequence>MSVQLPFGHKHVTTATILCCNCGVPIPAPEGSAPALCYDCIKLSADITDGIPREGTLHYCKNCERYLQPPSAWVAAPLESRELLSLCLRKLRGLNKVRLIDAGFIWTEPHSRRVKVKLTVQKEAFTSTIIQQTFEVEYTIAYQQCLDCAKIWANNTWKAMVQIRQKVNHKRTFLYLEQLILKHHAHKDTTNIKEVKDGLDFYYGNRNQAERMLEFLAAVAPITSKKSEELISMDTHTSVHSYKFTFSVELPRVTKDQLICLPRRLAQSMGNMVQLCLCSRMGTNIEFLDPNTLQTGSMTAATYWYQPFESLADIGSMVEYTVLDVELLGPTHKRWALADVQVMRTSDMGNNDDLYIVRSHLGGILNPGDTVMGYHLVTSNFNNDDYDKLKPEQIPDIILVKKSYPNARRKNRGRNWKLKRIAKEESEMAPRKQDKAKQEADYEAFLRDLEEDAELRQTVNVYKDQEAQARKTLPVEDVEMESDGEVEEDFPEIPVDELLSAMDNMTIDAGAYDNGEEGDLAA</sequence>
<evidence type="ECO:0000259" key="10">
    <source>
        <dbReference type="Pfam" id="PF21192"/>
    </source>
</evidence>
<keyword evidence="13" id="KW-1185">Reference proteome</keyword>
<keyword evidence="6 7" id="KW-0539">Nucleus</keyword>
<organism evidence="12 13">
    <name type="scientific">Saitoella complicata (strain BCRC 22490 / CBS 7301 / JCM 7358 / NBRC 10748 / NRRL Y-17804)</name>
    <dbReference type="NCBI Taxonomy" id="698492"/>
    <lineage>
        <taxon>Eukaryota</taxon>
        <taxon>Fungi</taxon>
        <taxon>Dikarya</taxon>
        <taxon>Ascomycota</taxon>
        <taxon>Taphrinomycotina</taxon>
        <taxon>Taphrinomycotina incertae sedis</taxon>
        <taxon>Saitoella</taxon>
    </lineage>
</organism>
<keyword evidence="4 7" id="KW-0963">Cytoplasm</keyword>
<keyword evidence="3 7" id="KW-0813">Transport</keyword>
<dbReference type="GO" id="GO:0005634">
    <property type="term" value="C:nucleus"/>
    <property type="evidence" value="ECO:0007669"/>
    <property type="project" value="UniProtKB-SubCell"/>
</dbReference>
<dbReference type="EMBL" id="BACD03000022">
    <property type="protein sequence ID" value="GAO49412.1"/>
    <property type="molecule type" value="Genomic_DNA"/>
</dbReference>
<dbReference type="RefSeq" id="XP_019027180.1">
    <property type="nucleotide sequence ID" value="XM_019165171.1"/>
</dbReference>
<dbReference type="OrthoDB" id="203821at2759"/>
<comment type="function">
    <text evidence="7">Acts as an adapter for the XPO1/CRM1-mediated export of the 60S ribosomal subunit.</text>
</comment>
<dbReference type="Proteomes" id="UP000033140">
    <property type="component" value="Unassembled WGS sequence"/>
</dbReference>
<feature type="region of interest" description="Disordered" evidence="8">
    <location>
        <begin position="472"/>
        <end position="492"/>
    </location>
</feature>
<feature type="compositionally biased region" description="Acidic residues" evidence="8">
    <location>
        <begin position="476"/>
        <end position="492"/>
    </location>
</feature>
<reference evidence="12 13" key="2">
    <citation type="journal article" date="2014" name="J. Gen. Appl. Microbiol.">
        <title>The early diverging ascomycetous budding yeast Saitoella complicata has three histone deacetylases belonging to the Clr6, Hos2, and Rpd3 lineages.</title>
        <authorList>
            <person name="Nishida H."/>
            <person name="Matsumoto T."/>
            <person name="Kondo S."/>
            <person name="Hamamoto M."/>
            <person name="Yoshikawa H."/>
        </authorList>
    </citation>
    <scope>NUCLEOTIDE SEQUENCE [LARGE SCALE GENOMIC DNA]</scope>
    <source>
        <strain evidence="12 13">NRRL Y-17804</strain>
    </source>
</reference>
<comment type="similarity">
    <text evidence="1 7">Belongs to the NMD3 family.</text>
</comment>
<dbReference type="InterPro" id="IPR048899">
    <property type="entry name" value="NMD_SH3"/>
</dbReference>
<name>A0A0E9NHS1_SAICN</name>
<dbReference type="STRING" id="698492.A0A0E9NHS1"/>
<dbReference type="GO" id="GO:0000055">
    <property type="term" value="P:ribosomal large subunit export from nucleus"/>
    <property type="evidence" value="ECO:0007669"/>
    <property type="project" value="TreeGrafter"/>
</dbReference>
<evidence type="ECO:0000256" key="3">
    <source>
        <dbReference type="ARBA" id="ARBA00022448"/>
    </source>
</evidence>
<dbReference type="InterPro" id="IPR039768">
    <property type="entry name" value="Nmd3"/>
</dbReference>
<evidence type="ECO:0000256" key="2">
    <source>
        <dbReference type="ARBA" id="ARBA00017035"/>
    </source>
</evidence>
<evidence type="ECO:0000256" key="1">
    <source>
        <dbReference type="ARBA" id="ARBA00009794"/>
    </source>
</evidence>
<proteinExistence type="inferred from homology"/>
<dbReference type="OMA" id="VILVRKH"/>
<evidence type="ECO:0000256" key="7">
    <source>
        <dbReference type="RuleBase" id="RU364108"/>
    </source>
</evidence>
<evidence type="ECO:0000313" key="13">
    <source>
        <dbReference type="Proteomes" id="UP000033140"/>
    </source>
</evidence>
<keyword evidence="5 7" id="KW-0653">Protein transport</keyword>
<gene>
    <name evidence="12" type="ORF">G7K_3562-t1</name>
</gene>
<dbReference type="Pfam" id="PF21192">
    <property type="entry name" value="OB_NMD3"/>
    <property type="match status" value="1"/>
</dbReference>
<dbReference type="AlphaFoldDB" id="A0A0E9NHS1"/>
<evidence type="ECO:0000256" key="5">
    <source>
        <dbReference type="ARBA" id="ARBA00022927"/>
    </source>
</evidence>
<feature type="domain" description="60S ribosomal export protein NMD3 SH3" evidence="11">
    <location>
        <begin position="254"/>
        <end position="300"/>
    </location>
</feature>
<evidence type="ECO:0000313" key="12">
    <source>
        <dbReference type="EMBL" id="GAO49412.1"/>
    </source>
</evidence>
<evidence type="ECO:0000256" key="4">
    <source>
        <dbReference type="ARBA" id="ARBA00022490"/>
    </source>
</evidence>
<dbReference type="Pfam" id="PF04981">
    <property type="entry name" value="NMD3"/>
    <property type="match status" value="1"/>
</dbReference>
<protein>
    <recommendedName>
        <fullName evidence="2 7">60S ribosomal export protein NMD3</fullName>
    </recommendedName>
</protein>
<dbReference type="PANTHER" id="PTHR12746">
    <property type="entry name" value="NONSENSE-MEDIATED MRNA DECAY PROTEIN 3"/>
    <property type="match status" value="1"/>
</dbReference>